<evidence type="ECO:0000313" key="2">
    <source>
        <dbReference type="Proteomes" id="UP000053660"/>
    </source>
</evidence>
<reference evidence="1 2" key="1">
    <citation type="submission" date="2014-03" db="EMBL/GenBank/DDBJ databases">
        <title>Draft genome of the hookworm Oesophagostomum dentatum.</title>
        <authorList>
            <person name="Mitreva M."/>
        </authorList>
    </citation>
    <scope>NUCLEOTIDE SEQUENCE [LARGE SCALE GENOMIC DNA]</scope>
    <source>
        <strain evidence="1 2">OD-Hann</strain>
    </source>
</reference>
<dbReference type="EMBL" id="KN565731">
    <property type="protein sequence ID" value="KHJ85019.1"/>
    <property type="molecule type" value="Genomic_DNA"/>
</dbReference>
<accession>A0A0B1SJC6</accession>
<gene>
    <name evidence="1" type="ORF">OESDEN_15260</name>
</gene>
<name>A0A0B1SJC6_OESDE</name>
<protein>
    <submittedName>
        <fullName evidence="1">Uncharacterized protein</fullName>
    </submittedName>
</protein>
<dbReference type="Proteomes" id="UP000053660">
    <property type="component" value="Unassembled WGS sequence"/>
</dbReference>
<keyword evidence="2" id="KW-1185">Reference proteome</keyword>
<dbReference type="AlphaFoldDB" id="A0A0B1SJC6"/>
<sequence>MYSRLLSKVSLWVTMLRKERLGIINIGRVR</sequence>
<evidence type="ECO:0000313" key="1">
    <source>
        <dbReference type="EMBL" id="KHJ85019.1"/>
    </source>
</evidence>
<organism evidence="1 2">
    <name type="scientific">Oesophagostomum dentatum</name>
    <name type="common">Nodular worm</name>
    <dbReference type="NCBI Taxonomy" id="61180"/>
    <lineage>
        <taxon>Eukaryota</taxon>
        <taxon>Metazoa</taxon>
        <taxon>Ecdysozoa</taxon>
        <taxon>Nematoda</taxon>
        <taxon>Chromadorea</taxon>
        <taxon>Rhabditida</taxon>
        <taxon>Rhabditina</taxon>
        <taxon>Rhabditomorpha</taxon>
        <taxon>Strongyloidea</taxon>
        <taxon>Strongylidae</taxon>
        <taxon>Oesophagostomum</taxon>
    </lineage>
</organism>
<proteinExistence type="predicted"/>